<evidence type="ECO:0000313" key="2">
    <source>
        <dbReference type="EMBL" id="CCJ52143.1"/>
    </source>
</evidence>
<dbReference type="InterPro" id="IPR036390">
    <property type="entry name" value="WH_DNA-bd_sf"/>
</dbReference>
<dbReference type="SMART" id="SM00418">
    <property type="entry name" value="HTH_ARSR"/>
    <property type="match status" value="1"/>
</dbReference>
<dbReference type="AlphaFoldDB" id="A0A0C6P1H0"/>
<dbReference type="InterPro" id="IPR001845">
    <property type="entry name" value="HTH_ArsR_DNA-bd_dom"/>
</dbReference>
<dbReference type="Proteomes" id="UP000007564">
    <property type="component" value="Chromosome"/>
</dbReference>
<dbReference type="PROSITE" id="PS50987">
    <property type="entry name" value="HTH_ARSR_2"/>
    <property type="match status" value="1"/>
</dbReference>
<feature type="domain" description="HTH arsR-type" evidence="1">
    <location>
        <begin position="1"/>
        <end position="95"/>
    </location>
</feature>
<dbReference type="HOGENOM" id="CLU_097806_0_2_4"/>
<dbReference type="CDD" id="cd00090">
    <property type="entry name" value="HTH_ARSR"/>
    <property type="match status" value="1"/>
</dbReference>
<sequence length="123" mass="13847">MVEYQAPALDRVFHALSDPTRRAMLRRLADGEHNIRALAAPFAMSFTAASKHLKVLESAGLVSRRVQGRSHLCRIDAAPLAAIDEWLKFYERFWHTRLDMLETLLRADAASSVPSHPDQDPTP</sequence>
<reference evidence="2 3" key="1">
    <citation type="journal article" date="2012" name="BMC Genomics">
        <title>Comparative genomics of the classical Bordetella subspecies: the evolution and exchange of virulence-associated diversity amongst closely related pathogens.</title>
        <authorList>
            <person name="Park J."/>
            <person name="Zhang Y."/>
            <person name="Buboltz A.M."/>
            <person name="Zhang X."/>
            <person name="Schuster S.C."/>
            <person name="Ahuja U."/>
            <person name="Liu M."/>
            <person name="Miller J.F."/>
            <person name="Sebaihia M."/>
            <person name="Bentley S.D."/>
            <person name="Parkhill J."/>
            <person name="Harvill E.T."/>
        </authorList>
    </citation>
    <scope>NUCLEOTIDE SEQUENCE [LARGE SCALE GENOMIC DNA]</scope>
    <source>
        <strain evidence="2 3">253</strain>
    </source>
</reference>
<dbReference type="OrthoDB" id="9791888at2"/>
<proteinExistence type="predicted"/>
<dbReference type="GeneID" id="93203092"/>
<dbReference type="InterPro" id="IPR011991">
    <property type="entry name" value="ArsR-like_HTH"/>
</dbReference>
<dbReference type="SUPFAM" id="SSF46785">
    <property type="entry name" value="Winged helix' DNA-binding domain"/>
    <property type="match status" value="1"/>
</dbReference>
<evidence type="ECO:0000313" key="3">
    <source>
        <dbReference type="Proteomes" id="UP000007564"/>
    </source>
</evidence>
<dbReference type="KEGG" id="bbh:BN112_0225"/>
<dbReference type="NCBIfam" id="NF033788">
    <property type="entry name" value="HTH_metalloreg"/>
    <property type="match status" value="1"/>
</dbReference>
<dbReference type="InterPro" id="IPR036388">
    <property type="entry name" value="WH-like_DNA-bd_sf"/>
</dbReference>
<organism evidence="2 3">
    <name type="scientific">Bordetella bronchiseptica 253</name>
    <dbReference type="NCBI Taxonomy" id="568707"/>
    <lineage>
        <taxon>Bacteria</taxon>
        <taxon>Pseudomonadati</taxon>
        <taxon>Pseudomonadota</taxon>
        <taxon>Betaproteobacteria</taxon>
        <taxon>Burkholderiales</taxon>
        <taxon>Alcaligenaceae</taxon>
        <taxon>Bordetella</taxon>
    </lineage>
</organism>
<name>A0A0C6P1H0_BORBO</name>
<gene>
    <name evidence="2" type="ORF">BN112_0225</name>
</gene>
<dbReference type="PRINTS" id="PR00778">
    <property type="entry name" value="HTHARSR"/>
</dbReference>
<dbReference type="Gene3D" id="1.10.10.10">
    <property type="entry name" value="Winged helix-like DNA-binding domain superfamily/Winged helix DNA-binding domain"/>
    <property type="match status" value="1"/>
</dbReference>
<dbReference type="RefSeq" id="WP_003812220.1">
    <property type="nucleotide sequence ID" value="NC_019382.1"/>
</dbReference>
<dbReference type="GO" id="GO:0003700">
    <property type="term" value="F:DNA-binding transcription factor activity"/>
    <property type="evidence" value="ECO:0007669"/>
    <property type="project" value="InterPro"/>
</dbReference>
<dbReference type="PANTHER" id="PTHR38600">
    <property type="entry name" value="TRANSCRIPTIONAL REGULATORY PROTEIN"/>
    <property type="match status" value="1"/>
</dbReference>
<dbReference type="EMBL" id="HE965806">
    <property type="protein sequence ID" value="CCJ52143.1"/>
    <property type="molecule type" value="Genomic_DNA"/>
</dbReference>
<dbReference type="PANTHER" id="PTHR38600:SF2">
    <property type="entry name" value="SLL0088 PROTEIN"/>
    <property type="match status" value="1"/>
</dbReference>
<evidence type="ECO:0000259" key="1">
    <source>
        <dbReference type="PROSITE" id="PS50987"/>
    </source>
</evidence>
<dbReference type="Pfam" id="PF12840">
    <property type="entry name" value="HTH_20"/>
    <property type="match status" value="1"/>
</dbReference>
<protein>
    <submittedName>
        <fullName evidence="2">Putative ArsR-family transcriptional regulator</fullName>
    </submittedName>
</protein>
<accession>A0A0C6P1H0</accession>